<sequence>MEDKASDNDNPPSSFFTNKELEVCDILLQLPSLILQSETSRNTIKVRWGVTKRRILNRPSQPAIDHEEASQSETPLISSLPIEAHERPNNLKRKREDLSDIINDLTKHRESFKKENVGVMRHNERRMIEVEDDDDCVVVEFKERKQESISCCNVPDLPIGIPDLPLGIPDLNVPLIEEEKEVDDCVIVVEDDDCVIVDSAQAFDLNVPHKVEEENIVRVEPTQVLDQDVANKVLIKAMAAEARKRRMRIYRVKNLFAATRQRYPKLVYG</sequence>
<gene>
    <name evidence="2" type="ORF">FSB_LOCUS54314</name>
</gene>
<protein>
    <submittedName>
        <fullName evidence="2">Uncharacterized protein</fullName>
    </submittedName>
</protein>
<proteinExistence type="predicted"/>
<accession>A0A2N9INM5</accession>
<organism evidence="2">
    <name type="scientific">Fagus sylvatica</name>
    <name type="common">Beechnut</name>
    <dbReference type="NCBI Taxonomy" id="28930"/>
    <lineage>
        <taxon>Eukaryota</taxon>
        <taxon>Viridiplantae</taxon>
        <taxon>Streptophyta</taxon>
        <taxon>Embryophyta</taxon>
        <taxon>Tracheophyta</taxon>
        <taxon>Spermatophyta</taxon>
        <taxon>Magnoliopsida</taxon>
        <taxon>eudicotyledons</taxon>
        <taxon>Gunneridae</taxon>
        <taxon>Pentapetalae</taxon>
        <taxon>rosids</taxon>
        <taxon>fabids</taxon>
        <taxon>Fagales</taxon>
        <taxon>Fagaceae</taxon>
        <taxon>Fagus</taxon>
    </lineage>
</organism>
<dbReference type="AlphaFoldDB" id="A0A2N9INM5"/>
<dbReference type="PANTHER" id="PTHR37614:SF2">
    <property type="entry name" value="OS02G0121400 PROTEIN"/>
    <property type="match status" value="1"/>
</dbReference>
<evidence type="ECO:0000313" key="2">
    <source>
        <dbReference type="EMBL" id="SPD26432.1"/>
    </source>
</evidence>
<reference evidence="2" key="1">
    <citation type="submission" date="2018-02" db="EMBL/GenBank/DDBJ databases">
        <authorList>
            <person name="Cohen D.B."/>
            <person name="Kent A.D."/>
        </authorList>
    </citation>
    <scope>NUCLEOTIDE SEQUENCE</scope>
</reference>
<evidence type="ECO:0000256" key="1">
    <source>
        <dbReference type="SAM" id="MobiDB-lite"/>
    </source>
</evidence>
<name>A0A2N9INM5_FAGSY</name>
<dbReference type="PANTHER" id="PTHR37614">
    <property type="entry name" value="OS02G0121400 PROTEIN"/>
    <property type="match status" value="1"/>
</dbReference>
<feature type="region of interest" description="Disordered" evidence="1">
    <location>
        <begin position="59"/>
        <end position="78"/>
    </location>
</feature>
<dbReference type="EMBL" id="OIVN01006156">
    <property type="protein sequence ID" value="SPD26432.1"/>
    <property type="molecule type" value="Genomic_DNA"/>
</dbReference>